<keyword evidence="7" id="KW-1185">Reference proteome</keyword>
<dbReference type="Proteomes" id="UP000030764">
    <property type="component" value="Unassembled WGS sequence"/>
</dbReference>
<evidence type="ECO:0000256" key="2">
    <source>
        <dbReference type="ARBA" id="ARBA00022692"/>
    </source>
</evidence>
<protein>
    <recommendedName>
        <fullName evidence="8">LicD family protein</fullName>
    </recommendedName>
</protein>
<evidence type="ECO:0000256" key="3">
    <source>
        <dbReference type="ARBA" id="ARBA00022989"/>
    </source>
</evidence>
<proteinExistence type="predicted"/>
<evidence type="ECO:0008006" key="8">
    <source>
        <dbReference type="Google" id="ProtNLM"/>
    </source>
</evidence>
<evidence type="ECO:0000256" key="4">
    <source>
        <dbReference type="ARBA" id="ARBA00023136"/>
    </source>
</evidence>
<evidence type="ECO:0000313" key="6">
    <source>
        <dbReference type="EMBL" id="KFD53422.1"/>
    </source>
</evidence>
<dbReference type="PANTHER" id="PTHR15407:SF28">
    <property type="entry name" value="RIBITOL-5-PHOSPHATE TRANSFERASE FKTN"/>
    <property type="match status" value="1"/>
</dbReference>
<reference evidence="6 7" key="1">
    <citation type="journal article" date="2014" name="Nat. Genet.">
        <title>Genome and transcriptome of the porcine whipworm Trichuris suis.</title>
        <authorList>
            <person name="Jex A.R."/>
            <person name="Nejsum P."/>
            <person name="Schwarz E.M."/>
            <person name="Hu L."/>
            <person name="Young N.D."/>
            <person name="Hall R.S."/>
            <person name="Korhonen P.K."/>
            <person name="Liao S."/>
            <person name="Thamsborg S."/>
            <person name="Xia J."/>
            <person name="Xu P."/>
            <person name="Wang S."/>
            <person name="Scheerlinck J.P."/>
            <person name="Hofmann A."/>
            <person name="Sternberg P.W."/>
            <person name="Wang J."/>
            <person name="Gasser R.B."/>
        </authorList>
    </citation>
    <scope>NUCLEOTIDE SEQUENCE [LARGE SCALE GENOMIC DNA]</scope>
    <source>
        <strain evidence="6">DCEP-RM93M</strain>
    </source>
</reference>
<dbReference type="GO" id="GO:0016020">
    <property type="term" value="C:membrane"/>
    <property type="evidence" value="ECO:0007669"/>
    <property type="project" value="UniProtKB-SubCell"/>
</dbReference>
<gene>
    <name evidence="6" type="ORF">M513_05686</name>
</gene>
<dbReference type="EMBL" id="KL363217">
    <property type="protein sequence ID" value="KFD53422.1"/>
    <property type="molecule type" value="Genomic_DNA"/>
</dbReference>
<dbReference type="AlphaFoldDB" id="A0A085M876"/>
<evidence type="ECO:0000256" key="1">
    <source>
        <dbReference type="ARBA" id="ARBA00004167"/>
    </source>
</evidence>
<dbReference type="PANTHER" id="PTHR15407">
    <property type="entry name" value="FUKUTIN-RELATED"/>
    <property type="match status" value="1"/>
</dbReference>
<keyword evidence="2 5" id="KW-0812">Transmembrane</keyword>
<keyword evidence="4 5" id="KW-0472">Membrane</keyword>
<evidence type="ECO:0000313" key="7">
    <source>
        <dbReference type="Proteomes" id="UP000030764"/>
    </source>
</evidence>
<organism evidence="6 7">
    <name type="scientific">Trichuris suis</name>
    <name type="common">pig whipworm</name>
    <dbReference type="NCBI Taxonomy" id="68888"/>
    <lineage>
        <taxon>Eukaryota</taxon>
        <taxon>Metazoa</taxon>
        <taxon>Ecdysozoa</taxon>
        <taxon>Nematoda</taxon>
        <taxon>Enoplea</taxon>
        <taxon>Dorylaimia</taxon>
        <taxon>Trichinellida</taxon>
        <taxon>Trichuridae</taxon>
        <taxon>Trichuris</taxon>
    </lineage>
</organism>
<sequence>MQQKKRGKTSCAAAYCNKPFLNEEHANSVLCACGYCFHCFSTRLLDLIFSLSLLVVPNCCTYCFSYILAKRENSNGMKCSTLFKIRSFQTDLLQRSSGACVHHSYPRSFNQSLKHISPLAGHFLNRTGALGIPLTILDVDWLFCIDGSHGLCKHVALKRQILFGTEAYEALYQNILRIKCPVWNVSSSDTSITVSTNNFRIGIVNVLQRHRYWLIPAVVELNTSAFALRRRYSPAKFNTATNLHVYYPYPLKEFLSEMKESEFIECRQDMAAAIREKYPSSYNSTPILNDSVIDDLAYFRDLLLDLNITPYLFGGTLLGWYRECGIIPHTSDLDVATSISLYKPSLVHVLSKDERLKLYWVLGKPNDSLELSVYAKSTKIDLFFVYDNGNSSWVGGVIPSRRRKLRWLYPKISRLCRAELLGELFSVPCNVNEVLNADYGPNWSHTFENENFIWYKSHRNVQTLDKYSNAEWKRVYQYYWDQHKRKH</sequence>
<comment type="subcellular location">
    <subcellularLocation>
        <location evidence="1">Membrane</location>
        <topology evidence="1">Single-pass membrane protein</topology>
    </subcellularLocation>
</comment>
<name>A0A085M876_9BILA</name>
<accession>A0A085M876</accession>
<feature type="transmembrane region" description="Helical" evidence="5">
    <location>
        <begin position="47"/>
        <end position="69"/>
    </location>
</feature>
<keyword evidence="3 5" id="KW-1133">Transmembrane helix</keyword>
<evidence type="ECO:0000256" key="5">
    <source>
        <dbReference type="SAM" id="Phobius"/>
    </source>
</evidence>
<dbReference type="InterPro" id="IPR009644">
    <property type="entry name" value="FKTN/MNN4/W02B3.4-1"/>
</dbReference>